<organism evidence="2">
    <name type="scientific">bioreactor metagenome</name>
    <dbReference type="NCBI Taxonomy" id="1076179"/>
    <lineage>
        <taxon>unclassified sequences</taxon>
        <taxon>metagenomes</taxon>
        <taxon>ecological metagenomes</taxon>
    </lineage>
</organism>
<dbReference type="InterPro" id="IPR015424">
    <property type="entry name" value="PyrdxlP-dep_Trfase"/>
</dbReference>
<sequence length="373" mass="41330">MQKKDPPILVTRPTLPPVEEYEALVSEIFASRYLTNGGPQHQRLEKALAEKLETPFLRLFTNGHLALECALHAFGFDGGEIITTPFTFVSTTHAIVRCGFTPVFCDVEPNYYTIDPAEIEAKITPRTRAILPVHVYGNPCDVEAIDRIAKRVGLPVLYDAAHAFGVTIYNRAVADFGDASMFSFHATKCYNTIEGGAIACKSAAFAELLNSYKNFGYHADDEVYEVGGNAKMNEFQAAMGLLNLKYFDQNIEKRARIAARYRENLSGIDGISFRPIPDGVRQNHAYLPVSFDPAAFGATRDEVSDTLKTYGVFARKYFYPLTSESACYRGRFIPAETPAALLASRNVLTLPMYPDLALSDVDDICEIVASCKR</sequence>
<evidence type="ECO:0000313" key="2">
    <source>
        <dbReference type="EMBL" id="MPM37833.1"/>
    </source>
</evidence>
<dbReference type="GO" id="GO:0030170">
    <property type="term" value="F:pyridoxal phosphate binding"/>
    <property type="evidence" value="ECO:0007669"/>
    <property type="project" value="TreeGrafter"/>
</dbReference>
<dbReference type="InterPro" id="IPR015421">
    <property type="entry name" value="PyrdxlP-dep_Trfase_major"/>
</dbReference>
<comment type="caution">
    <text evidence="2">The sequence shown here is derived from an EMBL/GenBank/DDBJ whole genome shotgun (WGS) entry which is preliminary data.</text>
</comment>
<dbReference type="PANTHER" id="PTHR30244">
    <property type="entry name" value="TRANSAMINASE"/>
    <property type="match status" value="1"/>
</dbReference>
<dbReference type="PANTHER" id="PTHR30244:SF9">
    <property type="entry name" value="PROTEIN RV3402C"/>
    <property type="match status" value="1"/>
</dbReference>
<dbReference type="EC" id="2.6.1.33" evidence="2"/>
<dbReference type="InterPro" id="IPR000653">
    <property type="entry name" value="DegT/StrS_aminotransferase"/>
</dbReference>
<name>A0A644ZGL8_9ZZZZ</name>
<keyword evidence="2" id="KW-0808">Transferase</keyword>
<gene>
    <name evidence="2" type="primary">vioA_8</name>
    <name evidence="2" type="ORF">SDC9_84452</name>
</gene>
<dbReference type="CDD" id="cd00616">
    <property type="entry name" value="AHBA_syn"/>
    <property type="match status" value="1"/>
</dbReference>
<dbReference type="AlphaFoldDB" id="A0A644ZGL8"/>
<dbReference type="Gene3D" id="3.40.640.10">
    <property type="entry name" value="Type I PLP-dependent aspartate aminotransferase-like (Major domain)"/>
    <property type="match status" value="1"/>
</dbReference>
<dbReference type="PIRSF" id="PIRSF000390">
    <property type="entry name" value="PLP_StrS"/>
    <property type="match status" value="1"/>
</dbReference>
<proteinExistence type="predicted"/>
<protein>
    <submittedName>
        <fullName evidence="2">dTDP-4-amino-4,6-dideoxy-D-glucose transaminase</fullName>
        <ecNumber evidence="2">2.6.1.33</ecNumber>
    </submittedName>
</protein>
<dbReference type="GO" id="GO:0019179">
    <property type="term" value="F:dTDP-4-amino-4,6-dideoxy-D-glucose transaminase activity"/>
    <property type="evidence" value="ECO:0007669"/>
    <property type="project" value="UniProtKB-EC"/>
</dbReference>
<keyword evidence="2" id="KW-0032">Aminotransferase</keyword>
<dbReference type="InterPro" id="IPR015422">
    <property type="entry name" value="PyrdxlP-dep_Trfase_small"/>
</dbReference>
<evidence type="ECO:0000256" key="1">
    <source>
        <dbReference type="ARBA" id="ARBA00022898"/>
    </source>
</evidence>
<dbReference type="Gene3D" id="3.90.1150.10">
    <property type="entry name" value="Aspartate Aminotransferase, domain 1"/>
    <property type="match status" value="1"/>
</dbReference>
<keyword evidence="1" id="KW-0663">Pyridoxal phosphate</keyword>
<accession>A0A644ZGL8</accession>
<dbReference type="Pfam" id="PF01041">
    <property type="entry name" value="DegT_DnrJ_EryC1"/>
    <property type="match status" value="1"/>
</dbReference>
<dbReference type="EMBL" id="VSSQ01008081">
    <property type="protein sequence ID" value="MPM37833.1"/>
    <property type="molecule type" value="Genomic_DNA"/>
</dbReference>
<reference evidence="2" key="1">
    <citation type="submission" date="2019-08" db="EMBL/GenBank/DDBJ databases">
        <authorList>
            <person name="Kucharzyk K."/>
            <person name="Murdoch R.W."/>
            <person name="Higgins S."/>
            <person name="Loffler F."/>
        </authorList>
    </citation>
    <scope>NUCLEOTIDE SEQUENCE</scope>
</reference>
<dbReference type="GO" id="GO:0000271">
    <property type="term" value="P:polysaccharide biosynthetic process"/>
    <property type="evidence" value="ECO:0007669"/>
    <property type="project" value="TreeGrafter"/>
</dbReference>
<dbReference type="SUPFAM" id="SSF53383">
    <property type="entry name" value="PLP-dependent transferases"/>
    <property type="match status" value="1"/>
</dbReference>